<dbReference type="CDD" id="cd02440">
    <property type="entry name" value="AdoMet_MTases"/>
    <property type="match status" value="1"/>
</dbReference>
<dbReference type="Gene3D" id="3.40.50.150">
    <property type="entry name" value="Vaccinia Virus protein VP39"/>
    <property type="match status" value="1"/>
</dbReference>
<dbReference type="InterPro" id="IPR003737">
    <property type="entry name" value="GlcNAc_PI_deacetylase-related"/>
</dbReference>
<dbReference type="Pfam" id="PF02585">
    <property type="entry name" value="PIG-L"/>
    <property type="match status" value="1"/>
</dbReference>
<dbReference type="EMBL" id="RKHG01000001">
    <property type="protein sequence ID" value="ROR52950.1"/>
    <property type="molecule type" value="Genomic_DNA"/>
</dbReference>
<dbReference type="Gene3D" id="3.40.50.10320">
    <property type="entry name" value="LmbE-like"/>
    <property type="match status" value="1"/>
</dbReference>
<comment type="caution">
    <text evidence="3">The sequence shown here is derived from an EMBL/GenBank/DDBJ whole genome shotgun (WGS) entry which is preliminary data.</text>
</comment>
<evidence type="ECO:0000313" key="4">
    <source>
        <dbReference type="Proteomes" id="UP000275749"/>
    </source>
</evidence>
<dbReference type="SUPFAM" id="SSF102588">
    <property type="entry name" value="LmbE-like"/>
    <property type="match status" value="1"/>
</dbReference>
<dbReference type="InterPro" id="IPR041698">
    <property type="entry name" value="Methyltransf_25"/>
</dbReference>
<organism evidence="3 4">
    <name type="scientific">Luteococcus japonicus</name>
    <dbReference type="NCBI Taxonomy" id="33984"/>
    <lineage>
        <taxon>Bacteria</taxon>
        <taxon>Bacillati</taxon>
        <taxon>Actinomycetota</taxon>
        <taxon>Actinomycetes</taxon>
        <taxon>Propionibacteriales</taxon>
        <taxon>Propionibacteriaceae</taxon>
        <taxon>Luteococcus</taxon>
    </lineage>
</organism>
<keyword evidence="1" id="KW-0862">Zinc</keyword>
<evidence type="ECO:0000256" key="1">
    <source>
        <dbReference type="ARBA" id="ARBA00022833"/>
    </source>
</evidence>
<dbReference type="InterPro" id="IPR029063">
    <property type="entry name" value="SAM-dependent_MTases_sf"/>
</dbReference>
<gene>
    <name evidence="3" type="ORF">EDD41_0067</name>
</gene>
<evidence type="ECO:0000259" key="2">
    <source>
        <dbReference type="Pfam" id="PF13649"/>
    </source>
</evidence>
<dbReference type="PANTHER" id="PTHR12993">
    <property type="entry name" value="N-ACETYLGLUCOSAMINYL-PHOSPHATIDYLINOSITOL DE-N-ACETYLASE-RELATED"/>
    <property type="match status" value="1"/>
</dbReference>
<accession>A0A3N1ZPX4</accession>
<dbReference type="Proteomes" id="UP000275749">
    <property type="component" value="Unassembled WGS sequence"/>
</dbReference>
<dbReference type="InterPro" id="IPR024078">
    <property type="entry name" value="LmbE-like_dom_sf"/>
</dbReference>
<dbReference type="SUPFAM" id="SSF53335">
    <property type="entry name" value="S-adenosyl-L-methionine-dependent methyltransferases"/>
    <property type="match status" value="1"/>
</dbReference>
<dbReference type="Pfam" id="PF13649">
    <property type="entry name" value="Methyltransf_25"/>
    <property type="match status" value="1"/>
</dbReference>
<evidence type="ECO:0000313" key="3">
    <source>
        <dbReference type="EMBL" id="ROR52950.1"/>
    </source>
</evidence>
<feature type="domain" description="Methyltransferase" evidence="2">
    <location>
        <begin position="311"/>
        <end position="403"/>
    </location>
</feature>
<protein>
    <submittedName>
        <fullName evidence="3">LmbE family N-acetylglucosaminyl deacetylase</fullName>
    </submittedName>
</protein>
<name>A0A3N1ZPX4_9ACTN</name>
<sequence length="460" mass="49641">MGERWSAAEDGRPEGQWLTAVPWAELPVVDLTGLGERFDRIVVLSAHPDDETLGLGATLAALAATGAAIEVVIATRGEASHPHSPCLSRTDLADVRSDELTAALDELGLAPAEHWGLPDGRLGEADTHLALKELIDDLLQWHRHEGLLLVAPWSHDGRADHDALGRVARAAAVDTGVSCIAYPVWLWHWGTHEDLPVADLVLSCPGADALHRRGRALDCFESQHTPFGRAPGAGPVLTGQARQRAERVADVLIDPDGALPHRRVPGTVAPGEFNAMFEHGDDPWHVETSWYEARRQALVEAILPHQMLGRVLDLGCSTGRLTAALAAQAREVVAVDHSAEALRVARDRHITNVDWRQGSLPSVLPELEGPVDLVVLSEVGYFLDGAALMATLSAVMSLLDGDGTVLAAHWRRPTREIPLDGRLVEAQLDSLWPTTARYTDDDVTITLSAPHRPAVTRGGR</sequence>
<reference evidence="3 4" key="1">
    <citation type="submission" date="2018-11" db="EMBL/GenBank/DDBJ databases">
        <title>Sequencing the genomes of 1000 actinobacteria strains.</title>
        <authorList>
            <person name="Klenk H.-P."/>
        </authorList>
    </citation>
    <scope>NUCLEOTIDE SEQUENCE [LARGE SCALE GENOMIC DNA]</scope>
    <source>
        <strain evidence="3 4">DSM 10546</strain>
    </source>
</reference>
<dbReference type="PANTHER" id="PTHR12993:SF29">
    <property type="entry name" value="BLR3841 PROTEIN"/>
    <property type="match status" value="1"/>
</dbReference>
<dbReference type="GO" id="GO:0016137">
    <property type="term" value="P:glycoside metabolic process"/>
    <property type="evidence" value="ECO:0007669"/>
    <property type="project" value="UniProtKB-ARBA"/>
</dbReference>
<dbReference type="GO" id="GO:0016811">
    <property type="term" value="F:hydrolase activity, acting on carbon-nitrogen (but not peptide) bonds, in linear amides"/>
    <property type="evidence" value="ECO:0007669"/>
    <property type="project" value="TreeGrafter"/>
</dbReference>
<dbReference type="RefSeq" id="WP_170165170.1">
    <property type="nucleotide sequence ID" value="NZ_RKHG01000001.1"/>
</dbReference>
<proteinExistence type="predicted"/>
<dbReference type="AlphaFoldDB" id="A0A3N1ZPX4"/>